<comment type="similarity">
    <text evidence="1">Belongs to the GST superfamily.</text>
</comment>
<dbReference type="SFLD" id="SFLDG01150">
    <property type="entry name" value="Main.1:_Beta-like"/>
    <property type="match status" value="1"/>
</dbReference>
<evidence type="ECO:0000256" key="1">
    <source>
        <dbReference type="ARBA" id="ARBA00007409"/>
    </source>
</evidence>
<gene>
    <name evidence="3" type="ORF">F5050DRAFT_1763409</name>
</gene>
<dbReference type="PANTHER" id="PTHR44051:SF9">
    <property type="entry name" value="GLUTATHIONE S-TRANSFERASE 1"/>
    <property type="match status" value="1"/>
</dbReference>
<dbReference type="SUPFAM" id="SSF52833">
    <property type="entry name" value="Thioredoxin-like"/>
    <property type="match status" value="1"/>
</dbReference>
<dbReference type="InterPro" id="IPR004045">
    <property type="entry name" value="Glutathione_S-Trfase_N"/>
</dbReference>
<proteinExistence type="inferred from homology"/>
<dbReference type="Gene3D" id="3.40.30.10">
    <property type="entry name" value="Glutaredoxin"/>
    <property type="match status" value="1"/>
</dbReference>
<sequence length="256" mass="29050">MFTQSPAIHRLSQKLLKARSSIHSHCHLLKRRSALLTMLTVHHLNNSRSQRILWLLEELEVPYEIKKYYRLPSMLAPPELLAVNPLGKAPVITDGEINIAESGAIIEYIIEKYGQGKISPPLEGAIDDLYFLHYAEGTLMPILVQKLIFSLVPARSPWLIRWFLKIIFDELARKIVEPELKKNVDMIESHLVKKDWLAGGSGPTAADFSMSMCLEALKQEKIAHPATVAYVKRLQARPAYRRALMKGGEYSYGPKL</sequence>
<evidence type="ECO:0000313" key="4">
    <source>
        <dbReference type="Proteomes" id="UP001163828"/>
    </source>
</evidence>
<dbReference type="PANTHER" id="PTHR44051">
    <property type="entry name" value="GLUTATHIONE S-TRANSFERASE-RELATED"/>
    <property type="match status" value="1"/>
</dbReference>
<organism evidence="3 4">
    <name type="scientific">Lentinula boryana</name>
    <dbReference type="NCBI Taxonomy" id="40481"/>
    <lineage>
        <taxon>Eukaryota</taxon>
        <taxon>Fungi</taxon>
        <taxon>Dikarya</taxon>
        <taxon>Basidiomycota</taxon>
        <taxon>Agaricomycotina</taxon>
        <taxon>Agaricomycetes</taxon>
        <taxon>Agaricomycetidae</taxon>
        <taxon>Agaricales</taxon>
        <taxon>Marasmiineae</taxon>
        <taxon>Omphalotaceae</taxon>
        <taxon>Lentinula</taxon>
    </lineage>
</organism>
<dbReference type="SUPFAM" id="SSF47616">
    <property type="entry name" value="GST C-terminal domain-like"/>
    <property type="match status" value="1"/>
</dbReference>
<evidence type="ECO:0000313" key="3">
    <source>
        <dbReference type="EMBL" id="KAJ3995926.1"/>
    </source>
</evidence>
<accession>A0ABQ8QBQ9</accession>
<reference evidence="3" key="1">
    <citation type="submission" date="2022-08" db="EMBL/GenBank/DDBJ databases">
        <authorList>
            <consortium name="DOE Joint Genome Institute"/>
            <person name="Min B."/>
            <person name="Riley R."/>
            <person name="Sierra-Patev S."/>
            <person name="Naranjo-Ortiz M."/>
            <person name="Looney B."/>
            <person name="Konkel Z."/>
            <person name="Slot J.C."/>
            <person name="Sakamoto Y."/>
            <person name="Steenwyk J.L."/>
            <person name="Rokas A."/>
            <person name="Carro J."/>
            <person name="Camarero S."/>
            <person name="Ferreira P."/>
            <person name="Molpeceres G."/>
            <person name="Ruiz-Duenas F.J."/>
            <person name="Serrano A."/>
            <person name="Henrissat B."/>
            <person name="Drula E."/>
            <person name="Hughes K.W."/>
            <person name="Mata J.L."/>
            <person name="Ishikawa N.K."/>
            <person name="Vargas-Isla R."/>
            <person name="Ushijima S."/>
            <person name="Smith C.A."/>
            <person name="Ahrendt S."/>
            <person name="Andreopoulos W."/>
            <person name="He G."/>
            <person name="Labutti K."/>
            <person name="Lipzen A."/>
            <person name="Ng V."/>
            <person name="Sandor L."/>
            <person name="Barry K."/>
            <person name="Martinez A.T."/>
            <person name="Xiao Y."/>
            <person name="Gibbons J.G."/>
            <person name="Terashima K."/>
            <person name="Hibbett D.S."/>
            <person name="Grigoriev I.V."/>
        </authorList>
    </citation>
    <scope>NUCLEOTIDE SEQUENCE</scope>
    <source>
        <strain evidence="3">TFB10827</strain>
    </source>
</reference>
<evidence type="ECO:0000259" key="2">
    <source>
        <dbReference type="Pfam" id="PF02798"/>
    </source>
</evidence>
<dbReference type="Pfam" id="PF02798">
    <property type="entry name" value="GST_N"/>
    <property type="match status" value="1"/>
</dbReference>
<dbReference type="Proteomes" id="UP001163828">
    <property type="component" value="Unassembled WGS sequence"/>
</dbReference>
<dbReference type="InterPro" id="IPR036282">
    <property type="entry name" value="Glutathione-S-Trfase_C_sf"/>
</dbReference>
<protein>
    <submittedName>
        <fullName evidence="3">Thioredoxin-like protein</fullName>
    </submittedName>
</protein>
<keyword evidence="4" id="KW-1185">Reference proteome</keyword>
<dbReference type="EMBL" id="MU790633">
    <property type="protein sequence ID" value="KAJ3995926.1"/>
    <property type="molecule type" value="Genomic_DNA"/>
</dbReference>
<dbReference type="InterPro" id="IPR040079">
    <property type="entry name" value="Glutathione_S-Trfase"/>
</dbReference>
<dbReference type="SFLD" id="SFLDS00019">
    <property type="entry name" value="Glutathione_Transferase_(cytos"/>
    <property type="match status" value="1"/>
</dbReference>
<dbReference type="CDD" id="cd03046">
    <property type="entry name" value="GST_N_GTT1_like"/>
    <property type="match status" value="1"/>
</dbReference>
<feature type="domain" description="GST N-terminal" evidence="2">
    <location>
        <begin position="41"/>
        <end position="109"/>
    </location>
</feature>
<dbReference type="InterPro" id="IPR036249">
    <property type="entry name" value="Thioredoxin-like_sf"/>
</dbReference>
<dbReference type="Gene3D" id="1.20.1050.10">
    <property type="match status" value="1"/>
</dbReference>
<dbReference type="SFLD" id="SFLDG00358">
    <property type="entry name" value="Main_(cytGST)"/>
    <property type="match status" value="1"/>
</dbReference>
<name>A0ABQ8QBQ9_9AGAR</name>
<comment type="caution">
    <text evidence="3">The sequence shown here is derived from an EMBL/GenBank/DDBJ whole genome shotgun (WGS) entry which is preliminary data.</text>
</comment>